<dbReference type="EMBL" id="CADCWE010000087">
    <property type="protein sequence ID" value="CAA9536513.1"/>
    <property type="molecule type" value="Genomic_DNA"/>
</dbReference>
<dbReference type="InterPro" id="IPR003141">
    <property type="entry name" value="Pol/His_phosphatase_N"/>
</dbReference>
<proteinExistence type="predicted"/>
<dbReference type="Gene3D" id="1.10.150.650">
    <property type="match status" value="1"/>
</dbReference>
<dbReference type="CDD" id="cd07438">
    <property type="entry name" value="PHP_HisPPase_AMP"/>
    <property type="match status" value="1"/>
</dbReference>
<evidence type="ECO:0000259" key="1">
    <source>
        <dbReference type="SMART" id="SM00481"/>
    </source>
</evidence>
<dbReference type="PANTHER" id="PTHR42924:SF3">
    <property type="entry name" value="POLYMERASE_HISTIDINOL PHOSPHATASE N-TERMINAL DOMAIN-CONTAINING PROTEIN"/>
    <property type="match status" value="1"/>
</dbReference>
<dbReference type="SUPFAM" id="SSF89550">
    <property type="entry name" value="PHP domain-like"/>
    <property type="match status" value="1"/>
</dbReference>
<dbReference type="GO" id="GO:0004534">
    <property type="term" value="F:5'-3' RNA exonuclease activity"/>
    <property type="evidence" value="ECO:0007669"/>
    <property type="project" value="TreeGrafter"/>
</dbReference>
<dbReference type="SMART" id="SM00481">
    <property type="entry name" value="POLIIIAc"/>
    <property type="match status" value="1"/>
</dbReference>
<accession>A0A6J4U0U1</accession>
<dbReference type="Pfam" id="PF02811">
    <property type="entry name" value="PHP"/>
    <property type="match status" value="1"/>
</dbReference>
<name>A0A6J4U0U1_9BACT</name>
<sequence>MIPRAPTSGGPNPVDLHAHTTVSDGMLAPAALVQEAARRGLRVLGITDHDTVGGLDEAETEAGRLGLTLVPGIELGSDGGGTGHEIHVLGYFVERRDPGFLDALDGLAARRRERVDRIIQRLAEVGAPVAAERVAEISGTGSVGRPHVARAMVEAGHVPDLPAAFDRFLASGRPAYVPRHPFSPEDAVRLVRDAGGVPVLAHPLTTGDVEATVDRLVKVGLKGMEVYYGAYPPETQTALRAIADEKGLVPSGGSDFHGWAGKTGRDLGGPAVPEDTADLLFAARG</sequence>
<organism evidence="2">
    <name type="scientific">uncultured Thermomicrobiales bacterium</name>
    <dbReference type="NCBI Taxonomy" id="1645740"/>
    <lineage>
        <taxon>Bacteria</taxon>
        <taxon>Pseudomonadati</taxon>
        <taxon>Thermomicrobiota</taxon>
        <taxon>Thermomicrobia</taxon>
        <taxon>Thermomicrobiales</taxon>
        <taxon>environmental samples</taxon>
    </lineage>
</organism>
<dbReference type="PANTHER" id="PTHR42924">
    <property type="entry name" value="EXONUCLEASE"/>
    <property type="match status" value="1"/>
</dbReference>
<dbReference type="InterPro" id="IPR052018">
    <property type="entry name" value="PHP_domain"/>
</dbReference>
<dbReference type="InterPro" id="IPR016195">
    <property type="entry name" value="Pol/histidinol_Pase-like"/>
</dbReference>
<protein>
    <submittedName>
        <fullName evidence="2">FIG00031715: Predicted metal-dependent phosphoesterases (PHP family)</fullName>
    </submittedName>
</protein>
<dbReference type="GO" id="GO:0035312">
    <property type="term" value="F:5'-3' DNA exonuclease activity"/>
    <property type="evidence" value="ECO:0007669"/>
    <property type="project" value="TreeGrafter"/>
</dbReference>
<reference evidence="2" key="1">
    <citation type="submission" date="2020-02" db="EMBL/GenBank/DDBJ databases">
        <authorList>
            <person name="Meier V. D."/>
        </authorList>
    </citation>
    <scope>NUCLEOTIDE SEQUENCE</scope>
    <source>
        <strain evidence="2">AVDCRST_MAG73</strain>
    </source>
</reference>
<dbReference type="Gene3D" id="3.20.20.140">
    <property type="entry name" value="Metal-dependent hydrolases"/>
    <property type="match status" value="1"/>
</dbReference>
<evidence type="ECO:0000313" key="2">
    <source>
        <dbReference type="EMBL" id="CAA9536513.1"/>
    </source>
</evidence>
<feature type="domain" description="Polymerase/histidinol phosphatase N-terminal" evidence="1">
    <location>
        <begin position="14"/>
        <end position="79"/>
    </location>
</feature>
<gene>
    <name evidence="2" type="ORF">AVDCRST_MAG73-1519</name>
</gene>
<dbReference type="AlphaFoldDB" id="A0A6J4U0U1"/>
<dbReference type="InterPro" id="IPR004013">
    <property type="entry name" value="PHP_dom"/>
</dbReference>